<evidence type="ECO:0000313" key="1">
    <source>
        <dbReference type="EMBL" id="KPA36566.1"/>
    </source>
</evidence>
<dbReference type="PANTHER" id="PTHR43712">
    <property type="entry name" value="PUTATIVE (AFU_ORTHOLOGUE AFUA_4G14580)-RELATED"/>
    <property type="match status" value="1"/>
</dbReference>
<name>A0A0M9ENZ5_FUSLA</name>
<evidence type="ECO:0000313" key="2">
    <source>
        <dbReference type="Proteomes" id="UP000037904"/>
    </source>
</evidence>
<dbReference type="Gene3D" id="3.40.50.150">
    <property type="entry name" value="Vaccinia Virus protein VP39"/>
    <property type="match status" value="1"/>
</dbReference>
<keyword evidence="1" id="KW-0808">Transferase</keyword>
<accession>A0A0M9ENZ5</accession>
<dbReference type="InterPro" id="IPR036390">
    <property type="entry name" value="WH_DNA-bd_sf"/>
</dbReference>
<gene>
    <name evidence="1" type="ORF">FLAG1_10656</name>
</gene>
<proteinExistence type="predicted"/>
<keyword evidence="2" id="KW-1185">Reference proteome</keyword>
<dbReference type="GO" id="GO:0032259">
    <property type="term" value="P:methylation"/>
    <property type="evidence" value="ECO:0007669"/>
    <property type="project" value="UniProtKB-KW"/>
</dbReference>
<dbReference type="AlphaFoldDB" id="A0A0M9ENZ5"/>
<dbReference type="InterPro" id="IPR036388">
    <property type="entry name" value="WH-like_DNA-bd_sf"/>
</dbReference>
<sequence length="294" mass="32484">METDTTDFATSLPDIERVPSILAKLKAGYEDLVTGGREGRRKLWLLAQELQHAVSTAREMMTKHCLSEPAVLAVLVFGVETGLWKLMARNGDKPQPVEELAVGINVDPELLSRLMRHLGATGYLIETRGDEYLPTSFIKAMSLDQIGGGYPASDTSLMMAYHTDQNVFSLIKSKGYLASFNHLMGGYGQGRLPWTSFYPVEERLVVGADPSPVAPFLVDIGGNIGHDLERFQKKYPKTPGLLFLQDLEPVISGIKGLNPKIIASIHDFHTPQPITGRGDFCKSVYQRTRLTIIL</sequence>
<dbReference type="Gene3D" id="1.10.10.10">
    <property type="entry name" value="Winged helix-like DNA-binding domain superfamily/Winged helix DNA-binding domain"/>
    <property type="match status" value="1"/>
</dbReference>
<dbReference type="GO" id="GO:0008168">
    <property type="term" value="F:methyltransferase activity"/>
    <property type="evidence" value="ECO:0007669"/>
    <property type="project" value="UniProtKB-KW"/>
</dbReference>
<dbReference type="InterPro" id="IPR029063">
    <property type="entry name" value="SAM-dependent_MTases_sf"/>
</dbReference>
<organism evidence="1 2">
    <name type="scientific">Fusarium langsethiae</name>
    <dbReference type="NCBI Taxonomy" id="179993"/>
    <lineage>
        <taxon>Eukaryota</taxon>
        <taxon>Fungi</taxon>
        <taxon>Dikarya</taxon>
        <taxon>Ascomycota</taxon>
        <taxon>Pezizomycotina</taxon>
        <taxon>Sordariomycetes</taxon>
        <taxon>Hypocreomycetidae</taxon>
        <taxon>Hypocreales</taxon>
        <taxon>Nectriaceae</taxon>
        <taxon>Fusarium</taxon>
    </lineage>
</organism>
<reference evidence="1 2" key="1">
    <citation type="submission" date="2015-04" db="EMBL/GenBank/DDBJ databases">
        <title>The draft genome sequence of Fusarium langsethiae, a T-2/HT-2 mycotoxin producer.</title>
        <authorList>
            <person name="Lysoe E."/>
            <person name="Divon H.H."/>
            <person name="Terzi V."/>
            <person name="Orru L."/>
            <person name="Lamontanara A."/>
            <person name="Kolseth A.-K."/>
            <person name="Frandsen R.J."/>
            <person name="Nielsen K."/>
            <person name="Thrane U."/>
        </authorList>
    </citation>
    <scope>NUCLEOTIDE SEQUENCE [LARGE SCALE GENOMIC DNA]</scope>
    <source>
        <strain evidence="1 2">Fl201059</strain>
    </source>
</reference>
<dbReference type="SUPFAM" id="SSF46785">
    <property type="entry name" value="Winged helix' DNA-binding domain"/>
    <property type="match status" value="1"/>
</dbReference>
<dbReference type="PANTHER" id="PTHR43712:SF17">
    <property type="entry name" value="O-METHYLTRANSFERASE"/>
    <property type="match status" value="1"/>
</dbReference>
<keyword evidence="1" id="KW-0489">Methyltransferase</keyword>
<dbReference type="EMBL" id="JXCE01000602">
    <property type="protein sequence ID" value="KPA36566.1"/>
    <property type="molecule type" value="Genomic_DNA"/>
</dbReference>
<dbReference type="Proteomes" id="UP000037904">
    <property type="component" value="Unassembled WGS sequence"/>
</dbReference>
<comment type="caution">
    <text evidence="1">The sequence shown here is derived from an EMBL/GenBank/DDBJ whole genome shotgun (WGS) entry which is preliminary data.</text>
</comment>
<protein>
    <submittedName>
        <fullName evidence="1">Catechol o-methyltransferase</fullName>
    </submittedName>
</protein>